<protein>
    <submittedName>
        <fullName evidence="3">Putative peptidase</fullName>
    </submittedName>
</protein>
<evidence type="ECO:0000313" key="3">
    <source>
        <dbReference type="EMBL" id="SJL83660.1"/>
    </source>
</evidence>
<dbReference type="InterPro" id="IPR007340">
    <property type="entry name" value="LysM_Opacity-associatedA"/>
</dbReference>
<dbReference type="STRING" id="1918946.VPAL9027_01637"/>
<feature type="domain" description="Opacity-associated protein A LysM-like" evidence="2">
    <location>
        <begin position="104"/>
        <end position="186"/>
    </location>
</feature>
<evidence type="ECO:0000259" key="2">
    <source>
        <dbReference type="Pfam" id="PF04225"/>
    </source>
</evidence>
<feature type="transmembrane region" description="Helical" evidence="1">
    <location>
        <begin position="48"/>
        <end position="65"/>
    </location>
</feature>
<name>A0A1R4B415_9VIBR</name>
<dbReference type="AlphaFoldDB" id="A0A1R4B415"/>
<evidence type="ECO:0000256" key="1">
    <source>
        <dbReference type="SAM" id="Phobius"/>
    </source>
</evidence>
<keyword evidence="1" id="KW-0472">Membrane</keyword>
<proteinExistence type="predicted"/>
<dbReference type="Pfam" id="PF04225">
    <property type="entry name" value="LysM_OapA"/>
    <property type="match status" value="1"/>
</dbReference>
<dbReference type="OrthoDB" id="6398769at2"/>
<keyword evidence="4" id="KW-1185">Reference proteome</keyword>
<evidence type="ECO:0000313" key="4">
    <source>
        <dbReference type="Proteomes" id="UP000189475"/>
    </source>
</evidence>
<reference evidence="3 4" key="1">
    <citation type="submission" date="2017-02" db="EMBL/GenBank/DDBJ databases">
        <authorList>
            <person name="Peterson S.W."/>
        </authorList>
    </citation>
    <scope>NUCLEOTIDE SEQUENCE [LARGE SCALE GENOMIC DNA]</scope>
    <source>
        <strain evidence="3 4">CECT 9027</strain>
    </source>
</reference>
<gene>
    <name evidence="3" type="ORF">VPAL9027_01637</name>
</gene>
<organism evidence="3 4">
    <name type="scientific">Vibrio palustris</name>
    <dbReference type="NCBI Taxonomy" id="1918946"/>
    <lineage>
        <taxon>Bacteria</taxon>
        <taxon>Pseudomonadati</taxon>
        <taxon>Pseudomonadota</taxon>
        <taxon>Gammaproteobacteria</taxon>
        <taxon>Vibrionales</taxon>
        <taxon>Vibrionaceae</taxon>
        <taxon>Vibrio</taxon>
    </lineage>
</organism>
<sequence>MNHRRRKKTKPESDLIERCQQRLSAINWSSLLARVQHEWRAMPTKHRLWLTILTPVVILIALVPVPKSDNEPQPPQQTQVDVNSIGLSRQISDDGRSPQAPKVWHQYIVKQGDTLAAVFRENDLSLADLHELVKVEGAGKPLSRIKKGQLIRYKLTDKQQLDILQLEKSDKSVMFFRMADGSFGRSE</sequence>
<accession>A0A1R4B415</accession>
<keyword evidence="1" id="KW-0812">Transmembrane</keyword>
<dbReference type="Proteomes" id="UP000189475">
    <property type="component" value="Unassembled WGS sequence"/>
</dbReference>
<keyword evidence="1" id="KW-1133">Transmembrane helix</keyword>
<dbReference type="GO" id="GO:0042834">
    <property type="term" value="F:peptidoglycan binding"/>
    <property type="evidence" value="ECO:0007669"/>
    <property type="project" value="InterPro"/>
</dbReference>
<dbReference type="RefSeq" id="WP_077314024.1">
    <property type="nucleotide sequence ID" value="NZ_AP024887.1"/>
</dbReference>
<dbReference type="EMBL" id="FUFT01000004">
    <property type="protein sequence ID" value="SJL83660.1"/>
    <property type="molecule type" value="Genomic_DNA"/>
</dbReference>
<dbReference type="Gene3D" id="3.10.450.350">
    <property type="match status" value="1"/>
</dbReference>